<name>A0A560GMC7_9PROT</name>
<keyword evidence="4" id="KW-1185">Reference proteome</keyword>
<dbReference type="InterPro" id="IPR045394">
    <property type="entry name" value="Abhydrolase_dom"/>
</dbReference>
<dbReference type="Proteomes" id="UP000315751">
    <property type="component" value="Unassembled WGS sequence"/>
</dbReference>
<organism evidence="3 4">
    <name type="scientific">Nitrospirillum amazonense</name>
    <dbReference type="NCBI Taxonomy" id="28077"/>
    <lineage>
        <taxon>Bacteria</taxon>
        <taxon>Pseudomonadati</taxon>
        <taxon>Pseudomonadota</taxon>
        <taxon>Alphaproteobacteria</taxon>
        <taxon>Rhodospirillales</taxon>
        <taxon>Azospirillaceae</taxon>
        <taxon>Nitrospirillum</taxon>
    </lineage>
</organism>
<reference evidence="3 4" key="1">
    <citation type="submission" date="2019-06" db="EMBL/GenBank/DDBJ databases">
        <title>Genomic Encyclopedia of Type Strains, Phase IV (KMG-V): Genome sequencing to study the core and pangenomes of soil and plant-associated prokaryotes.</title>
        <authorList>
            <person name="Whitman W."/>
        </authorList>
    </citation>
    <scope>NUCLEOTIDE SEQUENCE [LARGE SCALE GENOMIC DNA]</scope>
    <source>
        <strain evidence="3 4">BR 11622</strain>
    </source>
</reference>
<feature type="signal peptide" evidence="1">
    <location>
        <begin position="1"/>
        <end position="23"/>
    </location>
</feature>
<evidence type="ECO:0000256" key="1">
    <source>
        <dbReference type="SAM" id="SignalP"/>
    </source>
</evidence>
<comment type="caution">
    <text evidence="3">The sequence shown here is derived from an EMBL/GenBank/DDBJ whole genome shotgun (WGS) entry which is preliminary data.</text>
</comment>
<dbReference type="AlphaFoldDB" id="A0A560GMC7"/>
<dbReference type="RefSeq" id="WP_145736230.1">
    <property type="nucleotide sequence ID" value="NZ_VITR01000022.1"/>
</dbReference>
<sequence>MRRLIILMGLLAVQPVWTAPAQAAVERVEITERTALADGTAFGAVGPYEKIRGTAWIALDPALPANARITDLALAPKDDHGRVVFATDFMMLRPVNAGGRNGALFYDVNNRGGIAALGQVNGANPPHNDPTTLADTGNGFFFKRGFTLLWSAWTWDVQPGGPSDKPFILKPPVARDTGGKPLTGKVAYEFIVDRAAQTAPYVGMKGTPYPFATEGAPDATLTERNAPDAVRQPIPRSAWAFVENPEGGPPVEVRLEAGFQTGKIYELVVPSRDPYVVGVGLAGIRDLLSFFKTQPFAGQPPLDRALIFGISQSGRVIDTMLYNGWNRDEEGRPAFDGAYAQVPGAGKGGFNQRFGLATRHFSPLVEQIYFSDAFPFTTVPSTDPVLGATGSLLDGARAAGPLPKMIFANTSAEYWNRSASLLHITPDGQADAAIDPNARIYMLAGSQHYVGRSHDRHPFTACVNTTNHYPVERALVVALDNWVQGKALPPDSAVPKLADGTLVPAEAYKAAFPKVPGLTPPASPLMPPRLDFGPRYAQGIADTVPPARGLPYPTRVPAPDADGNDRGGIRPVELEVPLGTHTGWNLRAPETGFATYQGRFDGSFVPFARTEAERVAAHDPRPSLAARYPTRADFVAKAKTAIARAVAAGWVLAEEADGLLADQAALYDRILAHSPDDSGCGYLFGH</sequence>
<evidence type="ECO:0000259" key="2">
    <source>
        <dbReference type="Pfam" id="PF20091"/>
    </source>
</evidence>
<dbReference type="Pfam" id="PF20091">
    <property type="entry name" value="Abhydrolase_10"/>
    <property type="match status" value="1"/>
</dbReference>
<protein>
    <recommendedName>
        <fullName evidence="2">Alpha/beta hydrolase domain-containing protein</fullName>
    </recommendedName>
</protein>
<keyword evidence="1" id="KW-0732">Signal</keyword>
<proteinExistence type="predicted"/>
<gene>
    <name evidence="3" type="ORF">FBZ90_12238</name>
</gene>
<feature type="chain" id="PRO_5021925738" description="Alpha/beta hydrolase domain-containing protein" evidence="1">
    <location>
        <begin position="24"/>
        <end position="686"/>
    </location>
</feature>
<evidence type="ECO:0000313" key="4">
    <source>
        <dbReference type="Proteomes" id="UP000315751"/>
    </source>
</evidence>
<accession>A0A560GMC7</accession>
<feature type="domain" description="Alpha/beta hydrolase" evidence="2">
    <location>
        <begin position="294"/>
        <end position="660"/>
    </location>
</feature>
<dbReference type="EMBL" id="VITR01000022">
    <property type="protein sequence ID" value="TWB35146.1"/>
    <property type="molecule type" value="Genomic_DNA"/>
</dbReference>
<dbReference type="OrthoDB" id="9779952at2"/>
<evidence type="ECO:0000313" key="3">
    <source>
        <dbReference type="EMBL" id="TWB35146.1"/>
    </source>
</evidence>